<evidence type="ECO:0000259" key="10">
    <source>
        <dbReference type="Pfam" id="PF02911"/>
    </source>
</evidence>
<evidence type="ECO:0000313" key="12">
    <source>
        <dbReference type="Proteomes" id="UP000266172"/>
    </source>
</evidence>
<dbReference type="SUPFAM" id="SSF53328">
    <property type="entry name" value="Formyltransferase"/>
    <property type="match status" value="1"/>
</dbReference>
<dbReference type="InterPro" id="IPR005793">
    <property type="entry name" value="Formyl_trans_C"/>
</dbReference>
<dbReference type="EC" id="2.1.2.9" evidence="3 8"/>
<evidence type="ECO:0000256" key="4">
    <source>
        <dbReference type="ARBA" id="ARBA00016014"/>
    </source>
</evidence>
<keyword evidence="6 8" id="KW-0648">Protein biosynthesis</keyword>
<dbReference type="InterPro" id="IPR036477">
    <property type="entry name" value="Formyl_transf_N_sf"/>
</dbReference>
<evidence type="ECO:0000256" key="2">
    <source>
        <dbReference type="ARBA" id="ARBA00010699"/>
    </source>
</evidence>
<dbReference type="GO" id="GO:0004479">
    <property type="term" value="F:methionyl-tRNA formyltransferase activity"/>
    <property type="evidence" value="ECO:0007669"/>
    <property type="project" value="UniProtKB-UniRule"/>
</dbReference>
<comment type="function">
    <text evidence="1 8">Attaches a formyl group to the free amino group of methionyl-tRNA(fMet). The formyl group appears to play a dual role in the initiator identity of N-formylmethionyl-tRNA by promoting its recognition by IF2 and preventing the misappropriation of this tRNA by the elongation apparatus.</text>
</comment>
<feature type="domain" description="Formyl transferase N-terminal" evidence="9">
    <location>
        <begin position="1"/>
        <end position="179"/>
    </location>
</feature>
<reference evidence="11 12" key="1">
    <citation type="submission" date="2018-08" db="EMBL/GenBank/DDBJ databases">
        <title>A genome reference for cultivated species of the human gut microbiota.</title>
        <authorList>
            <person name="Zou Y."/>
            <person name="Xue W."/>
            <person name="Luo G."/>
        </authorList>
    </citation>
    <scope>NUCLEOTIDE SEQUENCE [LARGE SCALE GENOMIC DNA]</scope>
    <source>
        <strain evidence="11 12">AF22-12AC</strain>
    </source>
</reference>
<comment type="caution">
    <text evidence="11">The sequence shown here is derived from an EMBL/GenBank/DDBJ whole genome shotgun (WGS) entry which is preliminary data.</text>
</comment>
<keyword evidence="5 8" id="KW-0808">Transferase</keyword>
<evidence type="ECO:0000256" key="6">
    <source>
        <dbReference type="ARBA" id="ARBA00022917"/>
    </source>
</evidence>
<dbReference type="Gene3D" id="3.10.25.10">
    <property type="entry name" value="Formyl transferase, C-terminal domain"/>
    <property type="match status" value="1"/>
</dbReference>
<evidence type="ECO:0000256" key="7">
    <source>
        <dbReference type="ARBA" id="ARBA00048558"/>
    </source>
</evidence>
<dbReference type="InterPro" id="IPR041711">
    <property type="entry name" value="Met-tRNA-FMT_N"/>
</dbReference>
<evidence type="ECO:0000259" key="9">
    <source>
        <dbReference type="Pfam" id="PF00551"/>
    </source>
</evidence>
<feature type="domain" description="Formyl transferase C-terminal" evidence="10">
    <location>
        <begin position="203"/>
        <end position="300"/>
    </location>
</feature>
<proteinExistence type="inferred from homology"/>
<dbReference type="CDD" id="cd08704">
    <property type="entry name" value="Met_tRNA_FMT_C"/>
    <property type="match status" value="1"/>
</dbReference>
<evidence type="ECO:0000256" key="5">
    <source>
        <dbReference type="ARBA" id="ARBA00022679"/>
    </source>
</evidence>
<dbReference type="PROSITE" id="PS00373">
    <property type="entry name" value="GART"/>
    <property type="match status" value="1"/>
</dbReference>
<sequence length="311" mass="34411">MRVIFMGTPDFAVGTLEEIIKAGYEVVLVVSQPDKAVGRSKALRYTPVKACALEHGIEVYQPQKVRDSECIERLRTYHPDIIIVEAFGQIIPRAILDMPRYGCVNVHASLLPKYRGAAPIQWAVINGDAVTGVTTMRMDEGLDTGDMILKEEVKIRADETGGSLFDRLSEVGAKLCVRTMEAIDAGTATYTPQDNSQATHTAKIYKEMGSIDWKQGAKEIECLIRGLDPWPSAYTRLGDKMLKIWKAQVVSEESGAEPGCIVKVEKDHILVQTGKGMLAISELQLEGKKRMPVEAFLNGYEIEEGTYFKKG</sequence>
<dbReference type="InterPro" id="IPR005794">
    <property type="entry name" value="Fmt"/>
</dbReference>
<evidence type="ECO:0000256" key="8">
    <source>
        <dbReference type="HAMAP-Rule" id="MF_00182"/>
    </source>
</evidence>
<dbReference type="RefSeq" id="WP_118098088.1">
    <property type="nucleotide sequence ID" value="NZ_CAUGCI010000041.1"/>
</dbReference>
<feature type="binding site" evidence="8">
    <location>
        <begin position="109"/>
        <end position="112"/>
    </location>
    <ligand>
        <name>(6S)-5,6,7,8-tetrahydrofolate</name>
        <dbReference type="ChEBI" id="CHEBI:57453"/>
    </ligand>
</feature>
<dbReference type="AlphaFoldDB" id="A0A395V4B0"/>
<dbReference type="SUPFAM" id="SSF50486">
    <property type="entry name" value="FMT C-terminal domain-like"/>
    <property type="match status" value="1"/>
</dbReference>
<comment type="catalytic activity">
    <reaction evidence="7 8">
        <text>L-methionyl-tRNA(fMet) + (6R)-10-formyltetrahydrofolate = N-formyl-L-methionyl-tRNA(fMet) + (6S)-5,6,7,8-tetrahydrofolate + H(+)</text>
        <dbReference type="Rhea" id="RHEA:24380"/>
        <dbReference type="Rhea" id="RHEA-COMP:9952"/>
        <dbReference type="Rhea" id="RHEA-COMP:9953"/>
        <dbReference type="ChEBI" id="CHEBI:15378"/>
        <dbReference type="ChEBI" id="CHEBI:57453"/>
        <dbReference type="ChEBI" id="CHEBI:78530"/>
        <dbReference type="ChEBI" id="CHEBI:78844"/>
        <dbReference type="ChEBI" id="CHEBI:195366"/>
        <dbReference type="EC" id="2.1.2.9"/>
    </reaction>
</comment>
<organism evidence="11 12">
    <name type="scientific">Roseburia hominis</name>
    <dbReference type="NCBI Taxonomy" id="301301"/>
    <lineage>
        <taxon>Bacteria</taxon>
        <taxon>Bacillati</taxon>
        <taxon>Bacillota</taxon>
        <taxon>Clostridia</taxon>
        <taxon>Lachnospirales</taxon>
        <taxon>Lachnospiraceae</taxon>
        <taxon>Roseburia</taxon>
    </lineage>
</organism>
<dbReference type="Pfam" id="PF02911">
    <property type="entry name" value="Formyl_trans_C"/>
    <property type="match status" value="1"/>
</dbReference>
<dbReference type="NCBIfam" id="TIGR00460">
    <property type="entry name" value="fmt"/>
    <property type="match status" value="1"/>
</dbReference>
<evidence type="ECO:0000256" key="3">
    <source>
        <dbReference type="ARBA" id="ARBA00012261"/>
    </source>
</evidence>
<dbReference type="FunFam" id="3.40.50.12230:FF:000001">
    <property type="entry name" value="Methionyl-tRNA formyltransferase"/>
    <property type="match status" value="1"/>
</dbReference>
<dbReference type="GO" id="GO:0005829">
    <property type="term" value="C:cytosol"/>
    <property type="evidence" value="ECO:0007669"/>
    <property type="project" value="TreeGrafter"/>
</dbReference>
<dbReference type="Gene3D" id="3.40.50.170">
    <property type="entry name" value="Formyl transferase, N-terminal domain"/>
    <property type="match status" value="1"/>
</dbReference>
<dbReference type="PANTHER" id="PTHR11138">
    <property type="entry name" value="METHIONYL-TRNA FORMYLTRANSFERASE"/>
    <property type="match status" value="1"/>
</dbReference>
<dbReference type="InterPro" id="IPR011034">
    <property type="entry name" value="Formyl_transferase-like_C_sf"/>
</dbReference>
<accession>A0A395V4B0</accession>
<dbReference type="Pfam" id="PF00551">
    <property type="entry name" value="Formyl_trans_N"/>
    <property type="match status" value="1"/>
</dbReference>
<comment type="similarity">
    <text evidence="2 8">Belongs to the Fmt family.</text>
</comment>
<evidence type="ECO:0000313" key="11">
    <source>
        <dbReference type="EMBL" id="RGS37265.1"/>
    </source>
</evidence>
<evidence type="ECO:0000256" key="1">
    <source>
        <dbReference type="ARBA" id="ARBA00002606"/>
    </source>
</evidence>
<dbReference type="HAMAP" id="MF_00182">
    <property type="entry name" value="Formyl_trans"/>
    <property type="match status" value="1"/>
</dbReference>
<dbReference type="EMBL" id="QRVL01000016">
    <property type="protein sequence ID" value="RGS37265.1"/>
    <property type="molecule type" value="Genomic_DNA"/>
</dbReference>
<gene>
    <name evidence="8" type="primary">fmt</name>
    <name evidence="11" type="ORF">DWX93_14230</name>
</gene>
<dbReference type="InterPro" id="IPR001555">
    <property type="entry name" value="GART_AS"/>
</dbReference>
<dbReference type="CDD" id="cd08646">
    <property type="entry name" value="FMT_core_Met-tRNA-FMT_N"/>
    <property type="match status" value="1"/>
</dbReference>
<dbReference type="Proteomes" id="UP000266172">
    <property type="component" value="Unassembled WGS sequence"/>
</dbReference>
<dbReference type="PANTHER" id="PTHR11138:SF5">
    <property type="entry name" value="METHIONYL-TRNA FORMYLTRANSFERASE, MITOCHONDRIAL"/>
    <property type="match status" value="1"/>
</dbReference>
<protein>
    <recommendedName>
        <fullName evidence="4 8">Methionyl-tRNA formyltransferase</fullName>
        <ecNumber evidence="3 8">2.1.2.9</ecNumber>
    </recommendedName>
</protein>
<dbReference type="InterPro" id="IPR002376">
    <property type="entry name" value="Formyl_transf_N"/>
</dbReference>
<dbReference type="InterPro" id="IPR037022">
    <property type="entry name" value="Formyl_trans_C_sf"/>
</dbReference>
<dbReference type="InterPro" id="IPR044135">
    <property type="entry name" value="Met-tRNA-FMT_C"/>
</dbReference>
<name>A0A395V4B0_9FIRM</name>